<keyword evidence="8 14" id="KW-0175">Coiled coil</keyword>
<dbReference type="EMBL" id="CM004391">
    <property type="protein sequence ID" value="OAY51271.1"/>
    <property type="molecule type" value="Genomic_DNA"/>
</dbReference>
<dbReference type="GO" id="GO:0005524">
    <property type="term" value="F:ATP binding"/>
    <property type="evidence" value="ECO:0007669"/>
    <property type="project" value="UniProtKB-UniRule"/>
</dbReference>
<name>A0A2C9VZF2_MANES</name>
<dbReference type="GO" id="GO:0007018">
    <property type="term" value="P:microtubule-based movement"/>
    <property type="evidence" value="ECO:0007669"/>
    <property type="project" value="InterPro"/>
</dbReference>
<keyword evidence="9 13" id="KW-0505">Motor protein</keyword>
<evidence type="ECO:0000256" key="4">
    <source>
        <dbReference type="ARBA" id="ARBA00022701"/>
    </source>
</evidence>
<dbReference type="PRINTS" id="PR00380">
    <property type="entry name" value="KINESINHEAVY"/>
</dbReference>
<evidence type="ECO:0000256" key="5">
    <source>
        <dbReference type="ARBA" id="ARBA00022737"/>
    </source>
</evidence>
<comment type="similarity">
    <text evidence="2">Belongs to the TRAFAC class myosin-kinesin ATPase superfamily. Kinesin family. Ungrouped subfamily.</text>
</comment>
<accession>A0A2C9VZF2</accession>
<comment type="subunit">
    <text evidence="11">Interacts (via C-terminus) with NEK5.</text>
</comment>
<dbReference type="InterPro" id="IPR016024">
    <property type="entry name" value="ARM-type_fold"/>
</dbReference>
<dbReference type="OrthoDB" id="3176171at2759"/>
<dbReference type="Proteomes" id="UP000091857">
    <property type="component" value="Chromosome 5"/>
</dbReference>
<dbReference type="Gramene" id="Manes.05G201200.1.v8.1">
    <property type="protein sequence ID" value="Manes.05G201200.1.v8.1.CDS"/>
    <property type="gene ID" value="Manes.05G201200.v8.1"/>
</dbReference>
<dbReference type="GO" id="GO:0003777">
    <property type="term" value="F:microtubule motor activity"/>
    <property type="evidence" value="ECO:0000318"/>
    <property type="project" value="GO_Central"/>
</dbReference>
<dbReference type="InterPro" id="IPR036961">
    <property type="entry name" value="Kinesin_motor_dom_sf"/>
</dbReference>
<dbReference type="SMART" id="SM00129">
    <property type="entry name" value="KISc"/>
    <property type="match status" value="1"/>
</dbReference>
<dbReference type="InterPro" id="IPR019821">
    <property type="entry name" value="Kinesin_motor_CS"/>
</dbReference>
<dbReference type="GO" id="GO:0007052">
    <property type="term" value="P:mitotic spindle organization"/>
    <property type="evidence" value="ECO:0000318"/>
    <property type="project" value="GO_Central"/>
</dbReference>
<dbReference type="PROSITE" id="PS50067">
    <property type="entry name" value="KINESIN_MOTOR_2"/>
    <property type="match status" value="1"/>
</dbReference>
<feature type="binding site" evidence="13">
    <location>
        <begin position="167"/>
        <end position="174"/>
    </location>
    <ligand>
        <name>ATP</name>
        <dbReference type="ChEBI" id="CHEBI:30616"/>
    </ligand>
</feature>
<evidence type="ECO:0000256" key="8">
    <source>
        <dbReference type="ARBA" id="ARBA00023054"/>
    </source>
</evidence>
<dbReference type="Gene3D" id="3.40.850.10">
    <property type="entry name" value="Kinesin motor domain"/>
    <property type="match status" value="1"/>
</dbReference>
<evidence type="ECO:0000256" key="13">
    <source>
        <dbReference type="PROSITE-ProRule" id="PRU00283"/>
    </source>
</evidence>
<protein>
    <recommendedName>
        <fullName evidence="16">Kinesin motor domain-containing protein</fullName>
    </recommendedName>
</protein>
<dbReference type="GO" id="GO:0005874">
    <property type="term" value="C:microtubule"/>
    <property type="evidence" value="ECO:0007669"/>
    <property type="project" value="UniProtKB-KW"/>
</dbReference>
<dbReference type="FunFam" id="3.40.850.10:FF:000036">
    <property type="entry name" value="Kinesin-like protein"/>
    <property type="match status" value="1"/>
</dbReference>
<dbReference type="InterPro" id="IPR047149">
    <property type="entry name" value="KIF11-like"/>
</dbReference>
<dbReference type="CDD" id="cd00106">
    <property type="entry name" value="KISc"/>
    <property type="match status" value="1"/>
</dbReference>
<dbReference type="GO" id="GO:0048768">
    <property type="term" value="P:root hair cell tip growth"/>
    <property type="evidence" value="ECO:0007669"/>
    <property type="project" value="EnsemblPlants"/>
</dbReference>
<keyword evidence="18" id="KW-1185">Reference proteome</keyword>
<dbReference type="InterPro" id="IPR011989">
    <property type="entry name" value="ARM-like"/>
</dbReference>
<dbReference type="GO" id="GO:0005875">
    <property type="term" value="C:microtubule associated complex"/>
    <property type="evidence" value="ECO:0000318"/>
    <property type="project" value="GO_Central"/>
</dbReference>
<evidence type="ECO:0000256" key="2">
    <source>
        <dbReference type="ARBA" id="ARBA00010103"/>
    </source>
</evidence>
<feature type="compositionally biased region" description="Polar residues" evidence="15">
    <location>
        <begin position="1"/>
        <end position="13"/>
    </location>
</feature>
<dbReference type="GO" id="GO:0003779">
    <property type="term" value="F:actin binding"/>
    <property type="evidence" value="ECO:0007669"/>
    <property type="project" value="EnsemblPlants"/>
</dbReference>
<dbReference type="SMART" id="SM00185">
    <property type="entry name" value="ARM"/>
    <property type="match status" value="4"/>
</dbReference>
<dbReference type="STRING" id="3983.A0A2C9VZF2"/>
<dbReference type="AlphaFoldDB" id="A0A2C9VZF2"/>
<feature type="repeat" description="ARM" evidence="12">
    <location>
        <begin position="838"/>
        <end position="880"/>
    </location>
</feature>
<evidence type="ECO:0000256" key="11">
    <source>
        <dbReference type="ARBA" id="ARBA00063975"/>
    </source>
</evidence>
<evidence type="ECO:0000256" key="14">
    <source>
        <dbReference type="SAM" id="Coils"/>
    </source>
</evidence>
<dbReference type="InterPro" id="IPR000225">
    <property type="entry name" value="Armadillo"/>
</dbReference>
<dbReference type="InterPro" id="IPR001752">
    <property type="entry name" value="Kinesin_motor_dom"/>
</dbReference>
<evidence type="ECO:0000256" key="7">
    <source>
        <dbReference type="ARBA" id="ARBA00022840"/>
    </source>
</evidence>
<dbReference type="Gene3D" id="1.25.10.10">
    <property type="entry name" value="Leucine-rich Repeat Variant"/>
    <property type="match status" value="1"/>
</dbReference>
<feature type="coiled-coil region" evidence="14">
    <location>
        <begin position="440"/>
        <end position="581"/>
    </location>
</feature>
<feature type="compositionally biased region" description="Low complexity" evidence="15">
    <location>
        <begin position="20"/>
        <end position="47"/>
    </location>
</feature>
<feature type="coiled-coil region" evidence="14">
    <location>
        <begin position="607"/>
        <end position="641"/>
    </location>
</feature>
<evidence type="ECO:0000313" key="17">
    <source>
        <dbReference type="EMBL" id="OAY51271.1"/>
    </source>
</evidence>
<dbReference type="InterPro" id="IPR027417">
    <property type="entry name" value="P-loop_NTPase"/>
</dbReference>
<gene>
    <name evidence="17" type="ORF">MANES_05G201200v8</name>
</gene>
<comment type="caution">
    <text evidence="17">The sequence shown here is derived from an EMBL/GenBank/DDBJ whole genome shotgun (WGS) entry which is preliminary data.</text>
</comment>
<dbReference type="GO" id="GO:0008017">
    <property type="term" value="F:microtubule binding"/>
    <property type="evidence" value="ECO:0007669"/>
    <property type="project" value="EnsemblPlants"/>
</dbReference>
<keyword evidence="10" id="KW-0206">Cytoskeleton</keyword>
<evidence type="ECO:0000256" key="9">
    <source>
        <dbReference type="ARBA" id="ARBA00023175"/>
    </source>
</evidence>
<dbReference type="Pfam" id="PF00514">
    <property type="entry name" value="Arm"/>
    <property type="match status" value="1"/>
</dbReference>
<feature type="compositionally biased region" description="Low complexity" evidence="15">
    <location>
        <begin position="58"/>
        <end position="69"/>
    </location>
</feature>
<evidence type="ECO:0000256" key="3">
    <source>
        <dbReference type="ARBA" id="ARBA00022490"/>
    </source>
</evidence>
<evidence type="ECO:0000256" key="1">
    <source>
        <dbReference type="ARBA" id="ARBA00004245"/>
    </source>
</evidence>
<evidence type="ECO:0000259" key="16">
    <source>
        <dbReference type="PROSITE" id="PS50067"/>
    </source>
</evidence>
<organism evidence="17 18">
    <name type="scientific">Manihot esculenta</name>
    <name type="common">Cassava</name>
    <name type="synonym">Jatropha manihot</name>
    <dbReference type="NCBI Taxonomy" id="3983"/>
    <lineage>
        <taxon>Eukaryota</taxon>
        <taxon>Viridiplantae</taxon>
        <taxon>Streptophyta</taxon>
        <taxon>Embryophyta</taxon>
        <taxon>Tracheophyta</taxon>
        <taxon>Spermatophyta</taxon>
        <taxon>Magnoliopsida</taxon>
        <taxon>eudicotyledons</taxon>
        <taxon>Gunneridae</taxon>
        <taxon>Pentapetalae</taxon>
        <taxon>rosids</taxon>
        <taxon>fabids</taxon>
        <taxon>Malpighiales</taxon>
        <taxon>Euphorbiaceae</taxon>
        <taxon>Crotonoideae</taxon>
        <taxon>Manihoteae</taxon>
        <taxon>Manihot</taxon>
    </lineage>
</organism>
<evidence type="ECO:0000256" key="15">
    <source>
        <dbReference type="SAM" id="MobiDB-lite"/>
    </source>
</evidence>
<feature type="compositionally biased region" description="Basic and acidic residues" evidence="15">
    <location>
        <begin position="72"/>
        <end position="81"/>
    </location>
</feature>
<dbReference type="SUPFAM" id="SSF48371">
    <property type="entry name" value="ARM repeat"/>
    <property type="match status" value="1"/>
</dbReference>
<evidence type="ECO:0000256" key="6">
    <source>
        <dbReference type="ARBA" id="ARBA00022741"/>
    </source>
</evidence>
<feature type="coiled-coil region" evidence="14">
    <location>
        <begin position="685"/>
        <end position="763"/>
    </location>
</feature>
<keyword evidence="5" id="KW-0677">Repeat</keyword>
<comment type="subcellular location">
    <subcellularLocation>
        <location evidence="1">Cytoplasm</location>
        <location evidence="1">Cytoskeleton</location>
    </subcellularLocation>
</comment>
<keyword evidence="3" id="KW-0963">Cytoplasm</keyword>
<reference evidence="18" key="1">
    <citation type="journal article" date="2016" name="Nat. Biotechnol.">
        <title>Sequencing wild and cultivated cassava and related species reveals extensive interspecific hybridization and genetic diversity.</title>
        <authorList>
            <person name="Bredeson J.V."/>
            <person name="Lyons J.B."/>
            <person name="Prochnik S.E."/>
            <person name="Wu G.A."/>
            <person name="Ha C.M."/>
            <person name="Edsinger-Gonzales E."/>
            <person name="Grimwood J."/>
            <person name="Schmutz J."/>
            <person name="Rabbi I.Y."/>
            <person name="Egesi C."/>
            <person name="Nauluvula P."/>
            <person name="Lebot V."/>
            <person name="Ndunguru J."/>
            <person name="Mkamilo G."/>
            <person name="Bart R.S."/>
            <person name="Setter T.L."/>
            <person name="Gleadow R.M."/>
            <person name="Kulakow P."/>
            <person name="Ferguson M.E."/>
            <person name="Rounsley S."/>
            <person name="Rokhsar D.S."/>
        </authorList>
    </citation>
    <scope>NUCLEOTIDE SEQUENCE [LARGE SCALE GENOMIC DNA]</scope>
    <source>
        <strain evidence="18">cv. AM560-2</strain>
    </source>
</reference>
<feature type="domain" description="Kinesin motor" evidence="16">
    <location>
        <begin position="82"/>
        <end position="424"/>
    </location>
</feature>
<dbReference type="PROSITE" id="PS50176">
    <property type="entry name" value="ARM_REPEAT"/>
    <property type="match status" value="2"/>
</dbReference>
<evidence type="ECO:0000256" key="10">
    <source>
        <dbReference type="ARBA" id="ARBA00023212"/>
    </source>
</evidence>
<evidence type="ECO:0000313" key="18">
    <source>
        <dbReference type="Proteomes" id="UP000091857"/>
    </source>
</evidence>
<feature type="region of interest" description="Disordered" evidence="15">
    <location>
        <begin position="1"/>
        <end position="81"/>
    </location>
</feature>
<keyword evidence="6 13" id="KW-0547">Nucleotide-binding</keyword>
<sequence>MASSSTVRTTSLCSHRADRQQQQQLPPPLVSSSSSNSGSRNGSQQNNHYSLRSKAPASSRRSVTPTSRSHSSHQDDDNDPVRVRVAVRLRPRNAQDLSLDSDFSDCVELQPELRRLKLRKNNWSSESYKFDEVFSETASQKRVYEAVAKPVVESVLNGYNGTVMAYGQTGTGKTYTVGRLGKNDASERGIMVRALEDVIANVNPSSDIVEISYLQLYMESIQDLLVPEKINIPINEDPRTGDVSLPGATVVRVRDLDHFFELMQIGETNRHAANTKQNTESSRSHAILMVYVRRSIHQKVDEINAQGTMTDLVGGNGIPRVRKSKLLIVDLAGSERLDKSGSEGRLLEEAKFINLSLTSLGKCINALAESSPHIPTRDSKLTRLLRDSFGGSSRTSLIITIGPSSQHHAETTSTIMFGQRAMKIVNMLKLKEEFDYESLCRKLETQLDNLTAEIEREQKLRESEKYELEKQLNECQDSFAQTMKNLVTRSEFLEKENSRLELEMKDILNELDSQKSQNELMRGKIEQLEMSLKHSQQQQQLENSTYKKVLADTTQMYEKKISDLNRQLEDERAHCKSSDEQLNLMMQLLNDGQRSIKQHEAENSTYQKALADNTQMYEKKMAELNKQLEDERACTKSFEEQLDMTKKLLSDSQKLNQNHEVENSTYQRALAETTQMYEKKIVDLVKQLEDEHAHFEEVKEQLYLAKKLLRDQEDSIQDLEETEELRVKLKEIYQQHEITQTELQSLKSNNIELFREKATLNEEVCDLNRRLLDEVKQRKSIEHELAKLKRSELESDNNFEDKQSCMKENIGKGSHKSNPSRVILSSQRATIAKICEEVGLQKILQLLMSEDSDVQIHAVKVIANLAAEDINQERIVEEGGLDALLMLLKSSENATILRVASGAVANLAMNELNQGLIVSKGGAKLLAVTASKTDDSQTLRMVAGALANLCGNERLHMMLKEDGGIKALLEMARSEYSDVIAQVARGMANFAKCESRGILQGHKKSRSLLMEYGTLEWLIANSKTTSASTRRHLELAICHLAQNEDNVKDFISGGGVKELARISAESSRDDIRNLAKKTLKMNPTFQAEILGM</sequence>
<proteinExistence type="inferred from homology"/>
<keyword evidence="7 13" id="KW-0067">ATP-binding</keyword>
<feature type="repeat" description="ARM" evidence="12">
    <location>
        <begin position="879"/>
        <end position="922"/>
    </location>
</feature>
<dbReference type="Pfam" id="PF00225">
    <property type="entry name" value="Kinesin"/>
    <property type="match status" value="1"/>
</dbReference>
<dbReference type="GO" id="GO:0031110">
    <property type="term" value="P:regulation of microtubule polymerization or depolymerization"/>
    <property type="evidence" value="ECO:0007669"/>
    <property type="project" value="EnsemblPlants"/>
</dbReference>
<keyword evidence="4" id="KW-0493">Microtubule</keyword>
<dbReference type="PANTHER" id="PTHR47970">
    <property type="entry name" value="KINESIN-LIKE PROTEIN KIF11"/>
    <property type="match status" value="1"/>
</dbReference>
<dbReference type="PROSITE" id="PS00411">
    <property type="entry name" value="KINESIN_MOTOR_1"/>
    <property type="match status" value="1"/>
</dbReference>
<dbReference type="SUPFAM" id="SSF52540">
    <property type="entry name" value="P-loop containing nucleoside triphosphate hydrolases"/>
    <property type="match status" value="1"/>
</dbReference>
<evidence type="ECO:0000256" key="12">
    <source>
        <dbReference type="PROSITE-ProRule" id="PRU00259"/>
    </source>
</evidence>
<dbReference type="GO" id="GO:0051231">
    <property type="term" value="P:spindle elongation"/>
    <property type="evidence" value="ECO:0000318"/>
    <property type="project" value="GO_Central"/>
</dbReference>
<dbReference type="PANTHER" id="PTHR47970:SF6">
    <property type="entry name" value="KINESIN-LIKE PROTEIN KIN-UC ISOFORM X1"/>
    <property type="match status" value="1"/>
</dbReference>